<accession>A0A9N9L1X8</accession>
<evidence type="ECO:0000256" key="1">
    <source>
        <dbReference type="SAM" id="MobiDB-lite"/>
    </source>
</evidence>
<feature type="compositionally biased region" description="Basic residues" evidence="1">
    <location>
        <begin position="72"/>
        <end position="85"/>
    </location>
</feature>
<evidence type="ECO:0000313" key="3">
    <source>
        <dbReference type="Proteomes" id="UP000696280"/>
    </source>
</evidence>
<dbReference type="OrthoDB" id="3559670at2759"/>
<dbReference type="Proteomes" id="UP000696280">
    <property type="component" value="Unassembled WGS sequence"/>
</dbReference>
<evidence type="ECO:0000313" key="2">
    <source>
        <dbReference type="EMBL" id="CAG8958705.1"/>
    </source>
</evidence>
<gene>
    <name evidence="2" type="ORF">HYFRA_00011547</name>
</gene>
<name>A0A9N9L1X8_9HELO</name>
<feature type="region of interest" description="Disordered" evidence="1">
    <location>
        <begin position="1"/>
        <end position="33"/>
    </location>
</feature>
<keyword evidence="3" id="KW-1185">Reference proteome</keyword>
<reference evidence="2" key="1">
    <citation type="submission" date="2021-07" db="EMBL/GenBank/DDBJ databases">
        <authorList>
            <person name="Durling M."/>
        </authorList>
    </citation>
    <scope>NUCLEOTIDE SEQUENCE</scope>
</reference>
<dbReference type="EMBL" id="CAJVRL010000084">
    <property type="protein sequence ID" value="CAG8958705.1"/>
    <property type="molecule type" value="Genomic_DNA"/>
</dbReference>
<comment type="caution">
    <text evidence="2">The sequence shown here is derived from an EMBL/GenBank/DDBJ whole genome shotgun (WGS) entry which is preliminary data.</text>
</comment>
<sequence length="129" mass="14264">MAVSGSQVLDHRKPAARQKSSNPRQLHLHPSKYVPRTAIMKSQEAAFRDMRKPAKKPKVAVVNTPATPKGIAKNKSRNERRKAARRTAALMREQGLPVAKKGAQTEAVAKEGDGDMEVEVEEVKEKESE</sequence>
<organism evidence="2 3">
    <name type="scientific">Hymenoscyphus fraxineus</name>
    <dbReference type="NCBI Taxonomy" id="746836"/>
    <lineage>
        <taxon>Eukaryota</taxon>
        <taxon>Fungi</taxon>
        <taxon>Dikarya</taxon>
        <taxon>Ascomycota</taxon>
        <taxon>Pezizomycotina</taxon>
        <taxon>Leotiomycetes</taxon>
        <taxon>Helotiales</taxon>
        <taxon>Helotiaceae</taxon>
        <taxon>Hymenoscyphus</taxon>
    </lineage>
</organism>
<proteinExistence type="predicted"/>
<feature type="region of interest" description="Disordered" evidence="1">
    <location>
        <begin position="49"/>
        <end position="129"/>
    </location>
</feature>
<dbReference type="AlphaFoldDB" id="A0A9N9L1X8"/>
<protein>
    <submittedName>
        <fullName evidence="2">Uncharacterized protein</fullName>
    </submittedName>
</protein>